<keyword evidence="2" id="KW-1185">Reference proteome</keyword>
<dbReference type="AlphaFoldDB" id="A0A1X6PIK9"/>
<sequence>MEQRRRNGLVANLASASRSRTDVIETLVGLGSPASTVSAANVAASKEQARCDDAGLDAVTSAWAGAVTNVTGAPSGVASNDAAGMALAVLSGRRVDAEKRSAKRLRNAAVGLEAPQGSRRLSQRISDVAPVVLLDDAGTPGVTGPFGPPRLAPSHVAGSLTEWVFAEETGSERAEFMSLVEAAATEFGIRGSTLGGSADVEELVTHLLSHFAATNKALGCHKASCRDWIASLRPEQR</sequence>
<proteinExistence type="predicted"/>
<protein>
    <submittedName>
        <fullName evidence="1">Uncharacterized protein</fullName>
    </submittedName>
</protein>
<accession>A0A1X6PIK9</accession>
<dbReference type="EMBL" id="KV918770">
    <property type="protein sequence ID" value="OSX80655.1"/>
    <property type="molecule type" value="Genomic_DNA"/>
</dbReference>
<name>A0A1X6PIK9_PORUM</name>
<organism evidence="1 2">
    <name type="scientific">Porphyra umbilicalis</name>
    <name type="common">Purple laver</name>
    <name type="synonym">Red alga</name>
    <dbReference type="NCBI Taxonomy" id="2786"/>
    <lineage>
        <taxon>Eukaryota</taxon>
        <taxon>Rhodophyta</taxon>
        <taxon>Bangiophyceae</taxon>
        <taxon>Bangiales</taxon>
        <taxon>Bangiaceae</taxon>
        <taxon>Porphyra</taxon>
    </lineage>
</organism>
<evidence type="ECO:0000313" key="2">
    <source>
        <dbReference type="Proteomes" id="UP000218209"/>
    </source>
</evidence>
<gene>
    <name evidence="1" type="ORF">BU14_0047s0020</name>
</gene>
<reference evidence="1 2" key="1">
    <citation type="submission" date="2017-03" db="EMBL/GenBank/DDBJ databases">
        <title>WGS assembly of Porphyra umbilicalis.</title>
        <authorList>
            <person name="Brawley S.H."/>
            <person name="Blouin N.A."/>
            <person name="Ficko-Blean E."/>
            <person name="Wheeler G.L."/>
            <person name="Lohr M."/>
            <person name="Goodson H.V."/>
            <person name="Jenkins J.W."/>
            <person name="Blaby-Haas C.E."/>
            <person name="Helliwell K.E."/>
            <person name="Chan C."/>
            <person name="Marriage T."/>
            <person name="Bhattacharya D."/>
            <person name="Klein A.S."/>
            <person name="Badis Y."/>
            <person name="Brodie J."/>
            <person name="Cao Y."/>
            <person name="Collen J."/>
            <person name="Dittami S.M."/>
            <person name="Gachon C.M."/>
            <person name="Green B.R."/>
            <person name="Karpowicz S."/>
            <person name="Kim J.W."/>
            <person name="Kudahl U."/>
            <person name="Lin S."/>
            <person name="Michel G."/>
            <person name="Mittag M."/>
            <person name="Olson B.J."/>
            <person name="Pangilinan J."/>
            <person name="Peng Y."/>
            <person name="Qiu H."/>
            <person name="Shu S."/>
            <person name="Singer J.T."/>
            <person name="Smith A.G."/>
            <person name="Sprecher B.N."/>
            <person name="Wagner V."/>
            <person name="Wang W."/>
            <person name="Wang Z.-Y."/>
            <person name="Yan J."/>
            <person name="Yarish C."/>
            <person name="Zoeuner-Riek S."/>
            <person name="Zhuang Y."/>
            <person name="Zou Y."/>
            <person name="Lindquist E.A."/>
            <person name="Grimwood J."/>
            <person name="Barry K."/>
            <person name="Rokhsar D.S."/>
            <person name="Schmutz J."/>
            <person name="Stiller J.W."/>
            <person name="Grossman A.R."/>
            <person name="Prochnik S.E."/>
        </authorList>
    </citation>
    <scope>NUCLEOTIDE SEQUENCE [LARGE SCALE GENOMIC DNA]</scope>
    <source>
        <strain evidence="1">4086291</strain>
    </source>
</reference>
<dbReference type="Proteomes" id="UP000218209">
    <property type="component" value="Unassembled WGS sequence"/>
</dbReference>
<evidence type="ECO:0000313" key="1">
    <source>
        <dbReference type="EMBL" id="OSX80655.1"/>
    </source>
</evidence>